<dbReference type="KEGG" id="pavi:110762280"/>
<dbReference type="GeneID" id="110762280"/>
<reference evidence="2" key="1">
    <citation type="submission" date="2025-08" db="UniProtKB">
        <authorList>
            <consortium name="RefSeq"/>
        </authorList>
    </citation>
    <scope>IDENTIFICATION</scope>
</reference>
<accession>A0A6P5T228</accession>
<dbReference type="AlphaFoldDB" id="A0A6P5T228"/>
<dbReference type="PANTHER" id="PTHR11439:SF524">
    <property type="entry name" value="RNA-DIRECTED DNA POLYMERASE, PROTEIN KINASE RLK-PELLE-DLSV FAMILY"/>
    <property type="match status" value="1"/>
</dbReference>
<dbReference type="InterPro" id="IPR043502">
    <property type="entry name" value="DNA/RNA_pol_sf"/>
</dbReference>
<name>A0A6P5T228_PRUAV</name>
<gene>
    <name evidence="2" type="primary">LOC110762280</name>
</gene>
<evidence type="ECO:0000313" key="1">
    <source>
        <dbReference type="Proteomes" id="UP000515124"/>
    </source>
</evidence>
<protein>
    <submittedName>
        <fullName evidence="2">Uncharacterized protein LOC110762280</fullName>
    </submittedName>
</protein>
<dbReference type="RefSeq" id="XP_021820576.1">
    <property type="nucleotide sequence ID" value="XM_021964884.1"/>
</dbReference>
<dbReference type="Proteomes" id="UP000515124">
    <property type="component" value="Unplaced"/>
</dbReference>
<proteinExistence type="predicted"/>
<evidence type="ECO:0000313" key="2">
    <source>
        <dbReference type="RefSeq" id="XP_021820576.1"/>
    </source>
</evidence>
<organism evidence="1 2">
    <name type="scientific">Prunus avium</name>
    <name type="common">Cherry</name>
    <name type="synonym">Cerasus avium</name>
    <dbReference type="NCBI Taxonomy" id="42229"/>
    <lineage>
        <taxon>Eukaryota</taxon>
        <taxon>Viridiplantae</taxon>
        <taxon>Streptophyta</taxon>
        <taxon>Embryophyta</taxon>
        <taxon>Tracheophyta</taxon>
        <taxon>Spermatophyta</taxon>
        <taxon>Magnoliopsida</taxon>
        <taxon>eudicotyledons</taxon>
        <taxon>Gunneridae</taxon>
        <taxon>Pentapetalae</taxon>
        <taxon>rosids</taxon>
        <taxon>fabids</taxon>
        <taxon>Rosales</taxon>
        <taxon>Rosaceae</taxon>
        <taxon>Amygdaloideae</taxon>
        <taxon>Amygdaleae</taxon>
        <taxon>Prunus</taxon>
    </lineage>
</organism>
<dbReference type="CDD" id="cd09272">
    <property type="entry name" value="RNase_HI_RT_Ty1"/>
    <property type="match status" value="1"/>
</dbReference>
<keyword evidence="1" id="KW-1185">Reference proteome</keyword>
<sequence>MDLFIERLESDVDKIMQHKLQLKPSDYFTDEEDEFKEEEDDEGTTFDPHRFVTKAAACFVTKHPRASHAALSILLCESIAKRIFTPESDQSYELEEWEKFRKLVLAPLRSYWYRQGMFDHRWSLVFEKQKSWHRQTVVNTDRRRRFEVEKYLEEVKVAAARGGGGIGIIKPNALVPREIINYTCNADFTEAVQLQGRVWATLKIAWQHVSQFMGSPTDVHFEAVKRILRYLKGTLGYGLPIHLSPAPSLLVAYSDADWAGCPDTRRSTTGYCVFLGKTLISWSAKKQRTVSRSSAEAEYRALAHACADTIWIQSLLHELHFSLSKPVLLHCDNLSATYMAANPVFHSRTKHVAIDYHFIRERLTAGSHQVRFISSQDQLADVFTKGLPAARFAHLVSNLVTYPASSLRGSVRELPPQS</sequence>
<dbReference type="PANTHER" id="PTHR11439">
    <property type="entry name" value="GAG-POL-RELATED RETROTRANSPOSON"/>
    <property type="match status" value="1"/>
</dbReference>
<dbReference type="SUPFAM" id="SSF56672">
    <property type="entry name" value="DNA/RNA polymerases"/>
    <property type="match status" value="1"/>
</dbReference>